<dbReference type="SUPFAM" id="SSF53335">
    <property type="entry name" value="S-adenosyl-L-methionine-dependent methyltransferases"/>
    <property type="match status" value="1"/>
</dbReference>
<protein>
    <submittedName>
        <fullName evidence="1">Class I SAM-dependent methyltransferase</fullName>
        <ecNumber evidence="1">2.1.1.222</ecNumber>
        <ecNumber evidence="1">2.1.1.64</ecNumber>
    </submittedName>
</protein>
<dbReference type="PANTHER" id="PTHR43861">
    <property type="entry name" value="TRANS-ACONITATE 2-METHYLTRANSFERASE-RELATED"/>
    <property type="match status" value="1"/>
</dbReference>
<dbReference type="InterPro" id="IPR029063">
    <property type="entry name" value="SAM-dependent_MTases_sf"/>
</dbReference>
<dbReference type="Pfam" id="PF13489">
    <property type="entry name" value="Methyltransf_23"/>
    <property type="match status" value="1"/>
</dbReference>
<dbReference type="CDD" id="cd02440">
    <property type="entry name" value="AdoMet_MTases"/>
    <property type="match status" value="1"/>
</dbReference>
<name>A0ABW6KDY7_9BACI</name>
<dbReference type="RefSeq" id="WP_389360555.1">
    <property type="nucleotide sequence ID" value="NZ_JBIACK010000004.1"/>
</dbReference>
<reference evidence="1 3" key="1">
    <citation type="submission" date="2024-08" db="EMBL/GenBank/DDBJ databases">
        <title>Two novel Cytobacillus novel species.</title>
        <authorList>
            <person name="Liu G."/>
        </authorList>
    </citation>
    <scope>NUCLEOTIDE SEQUENCE [LARGE SCALE GENOMIC DNA]</scope>
    <source>
        <strain evidence="1 3">FJAT-54145</strain>
    </source>
</reference>
<accession>A0ABW6KDY7</accession>
<dbReference type="EMBL" id="JBIACK010000004">
    <property type="protein sequence ID" value="MFE8700907.1"/>
    <property type="molecule type" value="Genomic_DNA"/>
</dbReference>
<keyword evidence="1" id="KW-0489">Methyltransferase</keyword>
<evidence type="ECO:0000313" key="2">
    <source>
        <dbReference type="EMBL" id="MFE8701246.1"/>
    </source>
</evidence>
<dbReference type="GO" id="GO:0061542">
    <property type="term" value="F:3-demethylubiquinol 3-O-methyltransferase activity"/>
    <property type="evidence" value="ECO:0007669"/>
    <property type="project" value="UniProtKB-EC"/>
</dbReference>
<comment type="caution">
    <text evidence="1">The sequence shown here is derived from an EMBL/GenBank/DDBJ whole genome shotgun (WGS) entry which is preliminary data.</text>
</comment>
<keyword evidence="3" id="KW-1185">Reference proteome</keyword>
<dbReference type="Gene3D" id="3.40.50.150">
    <property type="entry name" value="Vaccinia Virus protein VP39"/>
    <property type="match status" value="1"/>
</dbReference>
<dbReference type="EC" id="2.1.1.222" evidence="1"/>
<dbReference type="GO" id="GO:0032259">
    <property type="term" value="P:methylation"/>
    <property type="evidence" value="ECO:0007669"/>
    <property type="project" value="UniProtKB-KW"/>
</dbReference>
<organism evidence="1 3">
    <name type="scientific">Cytobacillus spartinae</name>
    <dbReference type="NCBI Taxonomy" id="3299023"/>
    <lineage>
        <taxon>Bacteria</taxon>
        <taxon>Bacillati</taxon>
        <taxon>Bacillota</taxon>
        <taxon>Bacilli</taxon>
        <taxon>Bacillales</taxon>
        <taxon>Bacillaceae</taxon>
        <taxon>Cytobacillus</taxon>
    </lineage>
</organism>
<dbReference type="GO" id="GO:0102208">
    <property type="term" value="F:2-polyprenyl-6-hydroxyphenol methylase activity"/>
    <property type="evidence" value="ECO:0007669"/>
    <property type="project" value="UniProtKB-EC"/>
</dbReference>
<gene>
    <name evidence="1" type="ORF">ACFYKX_09790</name>
    <name evidence="2" type="ORF">ACFYKX_11625</name>
</gene>
<keyword evidence="1" id="KW-0808">Transferase</keyword>
<sequence>MNPNIYHHMNEQETSHWWHRARQEMILSFLSAQGVLSPSHSVLDVGCGTGFFLDTLKESGVNRYGMDFHTESLLLCQQKGIEVIEGCLPHVPSLVPVDTVLLLDVLEHVKEDRESLIHLQSVAKPDGHLLLTVPLHPWLWTSHDEALHHERRYRKDELLSLFQETGWTLEYGTCFQTHTFPLAVMSRLLKKMGVPLDEQKTPAPWLNERLYQLFKREESSLLQKKTHSYGLSYFAYLKKGA</sequence>
<dbReference type="EC" id="2.1.1.64" evidence="1"/>
<evidence type="ECO:0000313" key="3">
    <source>
        <dbReference type="Proteomes" id="UP001601059"/>
    </source>
</evidence>
<proteinExistence type="predicted"/>
<dbReference type="EMBL" id="JBIACK010000004">
    <property type="protein sequence ID" value="MFE8701246.1"/>
    <property type="molecule type" value="Genomic_DNA"/>
</dbReference>
<evidence type="ECO:0000313" key="1">
    <source>
        <dbReference type="EMBL" id="MFE8700907.1"/>
    </source>
</evidence>
<dbReference type="Proteomes" id="UP001601059">
    <property type="component" value="Unassembled WGS sequence"/>
</dbReference>